<comment type="caution">
    <text evidence="2">The sequence shown here is derived from an EMBL/GenBank/DDBJ whole genome shotgun (WGS) entry which is preliminary data.</text>
</comment>
<keyword evidence="3" id="KW-1185">Reference proteome</keyword>
<feature type="chain" id="PRO_5046166055" description="YtkA-like domain-containing protein" evidence="1">
    <location>
        <begin position="22"/>
        <end position="155"/>
    </location>
</feature>
<sequence>MKRILLIILAFSMLSACSILSDETHDIYNDIPDFDIAVDLSQIKSSEEISPVNLYINADDAPITDAEVSFTIWWSRESEQFGTDYTAEYDEAGYYTADIEIPHDGLFYIQASINHDQITADPVRYFTVGNTDMLEHMILEELIGDDEELEIEGHH</sequence>
<dbReference type="RefSeq" id="WP_377774429.1">
    <property type="nucleotide sequence ID" value="NZ_JBHUOQ010000004.1"/>
</dbReference>
<proteinExistence type="predicted"/>
<dbReference type="Proteomes" id="UP001597519">
    <property type="component" value="Unassembled WGS sequence"/>
</dbReference>
<gene>
    <name evidence="2" type="ORF">ACFSX4_10695</name>
</gene>
<evidence type="ECO:0000313" key="3">
    <source>
        <dbReference type="Proteomes" id="UP001597519"/>
    </source>
</evidence>
<feature type="signal peptide" evidence="1">
    <location>
        <begin position="1"/>
        <end position="21"/>
    </location>
</feature>
<organism evidence="2 3">
    <name type="scientific">Corticicoccus populi</name>
    <dbReference type="NCBI Taxonomy" id="1812821"/>
    <lineage>
        <taxon>Bacteria</taxon>
        <taxon>Bacillati</taxon>
        <taxon>Bacillota</taxon>
        <taxon>Bacilli</taxon>
        <taxon>Bacillales</taxon>
        <taxon>Staphylococcaceae</taxon>
        <taxon>Corticicoccus</taxon>
    </lineage>
</organism>
<name>A0ABW5WVU5_9STAP</name>
<protein>
    <recommendedName>
        <fullName evidence="4">YtkA-like domain-containing protein</fullName>
    </recommendedName>
</protein>
<evidence type="ECO:0000313" key="2">
    <source>
        <dbReference type="EMBL" id="MFD2830930.1"/>
    </source>
</evidence>
<dbReference type="PROSITE" id="PS51257">
    <property type="entry name" value="PROKAR_LIPOPROTEIN"/>
    <property type="match status" value="1"/>
</dbReference>
<evidence type="ECO:0008006" key="4">
    <source>
        <dbReference type="Google" id="ProtNLM"/>
    </source>
</evidence>
<evidence type="ECO:0000256" key="1">
    <source>
        <dbReference type="SAM" id="SignalP"/>
    </source>
</evidence>
<accession>A0ABW5WVU5</accession>
<keyword evidence="1" id="KW-0732">Signal</keyword>
<reference evidence="3" key="1">
    <citation type="journal article" date="2019" name="Int. J. Syst. Evol. Microbiol.">
        <title>The Global Catalogue of Microorganisms (GCM) 10K type strain sequencing project: providing services to taxonomists for standard genome sequencing and annotation.</title>
        <authorList>
            <consortium name="The Broad Institute Genomics Platform"/>
            <consortium name="The Broad Institute Genome Sequencing Center for Infectious Disease"/>
            <person name="Wu L."/>
            <person name="Ma J."/>
        </authorList>
    </citation>
    <scope>NUCLEOTIDE SEQUENCE [LARGE SCALE GENOMIC DNA]</scope>
    <source>
        <strain evidence="3">KCTC 33575</strain>
    </source>
</reference>
<dbReference type="EMBL" id="JBHUOQ010000004">
    <property type="protein sequence ID" value="MFD2830930.1"/>
    <property type="molecule type" value="Genomic_DNA"/>
</dbReference>